<organism evidence="1 2">
    <name type="scientific">Holotrichia oblita</name>
    <name type="common">Chafer beetle</name>
    <dbReference type="NCBI Taxonomy" id="644536"/>
    <lineage>
        <taxon>Eukaryota</taxon>
        <taxon>Metazoa</taxon>
        <taxon>Ecdysozoa</taxon>
        <taxon>Arthropoda</taxon>
        <taxon>Hexapoda</taxon>
        <taxon>Insecta</taxon>
        <taxon>Pterygota</taxon>
        <taxon>Neoptera</taxon>
        <taxon>Endopterygota</taxon>
        <taxon>Coleoptera</taxon>
        <taxon>Polyphaga</taxon>
        <taxon>Scarabaeiformia</taxon>
        <taxon>Scarabaeidae</taxon>
        <taxon>Melolonthinae</taxon>
        <taxon>Holotrichia</taxon>
    </lineage>
</organism>
<gene>
    <name evidence="1" type="ORF">MML48_9g00015139</name>
</gene>
<reference evidence="1" key="1">
    <citation type="submission" date="2022-04" db="EMBL/GenBank/DDBJ databases">
        <title>Chromosome-scale genome assembly of Holotrichia oblita Faldermann.</title>
        <authorList>
            <person name="Rongchong L."/>
        </authorList>
    </citation>
    <scope>NUCLEOTIDE SEQUENCE</scope>
    <source>
        <strain evidence="1">81SQS9</strain>
    </source>
</reference>
<name>A0ACB9SJU7_HOLOL</name>
<accession>A0ACB9SJU7</accession>
<dbReference type="EMBL" id="CM043023">
    <property type="protein sequence ID" value="KAI4455397.1"/>
    <property type="molecule type" value="Genomic_DNA"/>
</dbReference>
<protein>
    <submittedName>
        <fullName evidence="1">Uncharacterized protein</fullName>
    </submittedName>
</protein>
<proteinExistence type="predicted"/>
<evidence type="ECO:0000313" key="2">
    <source>
        <dbReference type="Proteomes" id="UP001056778"/>
    </source>
</evidence>
<dbReference type="Proteomes" id="UP001056778">
    <property type="component" value="Chromosome 9"/>
</dbReference>
<sequence>MATPTRATKYRKTITSARRQLDTRVKKHSPEEELAIFVEGDFTRRQWEIIQGANETIDPCYSRIKDAKRECYPPEESMRVIETCAEIQLQALIDHTATRICKYALEVINTTCPNEEKQRMQLLMGLRWIVAVTVQTDVPKYRQ</sequence>
<comment type="caution">
    <text evidence="1">The sequence shown here is derived from an EMBL/GenBank/DDBJ whole genome shotgun (WGS) entry which is preliminary data.</text>
</comment>
<evidence type="ECO:0000313" key="1">
    <source>
        <dbReference type="EMBL" id="KAI4455397.1"/>
    </source>
</evidence>
<keyword evidence="2" id="KW-1185">Reference proteome</keyword>